<dbReference type="OrthoDB" id="44467at2759"/>
<dbReference type="Proteomes" id="UP000736672">
    <property type="component" value="Unassembled WGS sequence"/>
</dbReference>
<evidence type="ECO:0000256" key="9">
    <source>
        <dbReference type="ARBA" id="ARBA00023136"/>
    </source>
</evidence>
<keyword evidence="9 10" id="KW-0472">Membrane</keyword>
<evidence type="ECO:0000256" key="8">
    <source>
        <dbReference type="ARBA" id="ARBA00023128"/>
    </source>
</evidence>
<evidence type="ECO:0000313" key="13">
    <source>
        <dbReference type="EMBL" id="KAH7234231.1"/>
    </source>
</evidence>
<evidence type="ECO:0000256" key="4">
    <source>
        <dbReference type="ARBA" id="ARBA00022692"/>
    </source>
</evidence>
<dbReference type="PANTHER" id="PTHR45788">
    <property type="entry name" value="SUCCINATE/FUMARATE MITOCHONDRIAL TRANSPORTER-RELATED"/>
    <property type="match status" value="1"/>
</dbReference>
<dbReference type="InterPro" id="IPR018108">
    <property type="entry name" value="MCP_transmembrane"/>
</dbReference>
<evidence type="ECO:0000256" key="5">
    <source>
        <dbReference type="ARBA" id="ARBA00022737"/>
    </source>
</evidence>
<evidence type="ECO:0000256" key="11">
    <source>
        <dbReference type="RuleBase" id="RU000488"/>
    </source>
</evidence>
<dbReference type="GO" id="GO:0031966">
    <property type="term" value="C:mitochondrial membrane"/>
    <property type="evidence" value="ECO:0007669"/>
    <property type="project" value="UniProtKB-SubCell"/>
</dbReference>
<dbReference type="GO" id="GO:0006843">
    <property type="term" value="P:mitochondrial citrate transmembrane transport"/>
    <property type="evidence" value="ECO:0007669"/>
    <property type="project" value="TreeGrafter"/>
</dbReference>
<keyword evidence="4 10" id="KW-0812">Transmembrane</keyword>
<evidence type="ECO:0000256" key="6">
    <source>
        <dbReference type="ARBA" id="ARBA00022792"/>
    </source>
</evidence>
<dbReference type="AlphaFoldDB" id="A0A9P9G8C2"/>
<keyword evidence="14" id="KW-1185">Reference proteome</keyword>
<dbReference type="Gene3D" id="1.50.40.10">
    <property type="entry name" value="Mitochondrial carrier domain"/>
    <property type="match status" value="1"/>
</dbReference>
<evidence type="ECO:0000256" key="3">
    <source>
        <dbReference type="ARBA" id="ARBA00022448"/>
    </source>
</evidence>
<keyword evidence="3 11" id="KW-0813">Transport</keyword>
<keyword evidence="6" id="KW-0999">Mitochondrion inner membrane</keyword>
<evidence type="ECO:0000256" key="1">
    <source>
        <dbReference type="ARBA" id="ARBA00004225"/>
    </source>
</evidence>
<accession>A0A9P9G8C2</accession>
<organism evidence="13 14">
    <name type="scientific">Fusarium solani</name>
    <name type="common">Filamentous fungus</name>
    <dbReference type="NCBI Taxonomy" id="169388"/>
    <lineage>
        <taxon>Eukaryota</taxon>
        <taxon>Fungi</taxon>
        <taxon>Dikarya</taxon>
        <taxon>Ascomycota</taxon>
        <taxon>Pezizomycotina</taxon>
        <taxon>Sordariomycetes</taxon>
        <taxon>Hypocreomycetidae</taxon>
        <taxon>Hypocreales</taxon>
        <taxon>Nectriaceae</taxon>
        <taxon>Fusarium</taxon>
        <taxon>Fusarium solani species complex</taxon>
    </lineage>
</organism>
<dbReference type="PANTHER" id="PTHR45788:SF3">
    <property type="entry name" value="TRICARBOXYLATE TRANSPORT PROTEIN"/>
    <property type="match status" value="1"/>
</dbReference>
<evidence type="ECO:0000256" key="12">
    <source>
        <dbReference type="SAM" id="Phobius"/>
    </source>
</evidence>
<dbReference type="Pfam" id="PF00153">
    <property type="entry name" value="Mito_carr"/>
    <property type="match status" value="1"/>
</dbReference>
<evidence type="ECO:0000256" key="10">
    <source>
        <dbReference type="PROSITE-ProRule" id="PRU00282"/>
    </source>
</evidence>
<comment type="similarity">
    <text evidence="2 11">Belongs to the mitochondrial carrier (TC 2.A.29) family.</text>
</comment>
<evidence type="ECO:0000313" key="14">
    <source>
        <dbReference type="Proteomes" id="UP000736672"/>
    </source>
</evidence>
<sequence length="153" mass="16078">MIAGAVESVTVVTPTERIKTALIDDATSGNRRLNNGLQALRVTQSATSGVRMGSHNILKDLVPSDKKGPVVTFGIGAAAGIIAIYATRPFDTIKTRTQCAKGATTVEALRQVLRDGGIRGFWSGSSMRLGRLILSGGIVFTAYENAASLLMSL</sequence>
<dbReference type="GO" id="GO:0071913">
    <property type="term" value="F:citrate secondary active transmembrane transporter activity"/>
    <property type="evidence" value="ECO:0007669"/>
    <property type="project" value="TreeGrafter"/>
</dbReference>
<name>A0A9P9G8C2_FUSSL</name>
<dbReference type="InterPro" id="IPR023395">
    <property type="entry name" value="MCP_dom_sf"/>
</dbReference>
<keyword evidence="8" id="KW-0496">Mitochondrion</keyword>
<protein>
    <submittedName>
        <fullName evidence="13">Mitochondrial carrier domain-containing protein</fullName>
    </submittedName>
</protein>
<dbReference type="InterPro" id="IPR049563">
    <property type="entry name" value="TXTP-like"/>
</dbReference>
<reference evidence="13" key="1">
    <citation type="journal article" date="2021" name="Nat. Commun.">
        <title>Genetic determinants of endophytism in the Arabidopsis root mycobiome.</title>
        <authorList>
            <person name="Mesny F."/>
            <person name="Miyauchi S."/>
            <person name="Thiergart T."/>
            <person name="Pickel B."/>
            <person name="Atanasova L."/>
            <person name="Karlsson M."/>
            <person name="Huettel B."/>
            <person name="Barry K.W."/>
            <person name="Haridas S."/>
            <person name="Chen C."/>
            <person name="Bauer D."/>
            <person name="Andreopoulos W."/>
            <person name="Pangilinan J."/>
            <person name="LaButti K."/>
            <person name="Riley R."/>
            <person name="Lipzen A."/>
            <person name="Clum A."/>
            <person name="Drula E."/>
            <person name="Henrissat B."/>
            <person name="Kohler A."/>
            <person name="Grigoriev I.V."/>
            <person name="Martin F.M."/>
            <person name="Hacquard S."/>
        </authorList>
    </citation>
    <scope>NUCLEOTIDE SEQUENCE</scope>
    <source>
        <strain evidence="13">FSSC 5 MPI-SDFR-AT-0091</strain>
    </source>
</reference>
<keyword evidence="7 12" id="KW-1133">Transmembrane helix</keyword>
<feature type="repeat" description="Solcar" evidence="10">
    <location>
        <begin position="67"/>
        <end position="149"/>
    </location>
</feature>
<dbReference type="EMBL" id="JAGTJS010000026">
    <property type="protein sequence ID" value="KAH7234231.1"/>
    <property type="molecule type" value="Genomic_DNA"/>
</dbReference>
<keyword evidence="5" id="KW-0677">Repeat</keyword>
<comment type="caution">
    <text evidence="13">The sequence shown here is derived from an EMBL/GenBank/DDBJ whole genome shotgun (WGS) entry which is preliminary data.</text>
</comment>
<dbReference type="SUPFAM" id="SSF103506">
    <property type="entry name" value="Mitochondrial carrier"/>
    <property type="match status" value="1"/>
</dbReference>
<feature type="transmembrane region" description="Helical" evidence="12">
    <location>
        <begin position="68"/>
        <end position="86"/>
    </location>
</feature>
<comment type="subcellular location">
    <subcellularLocation>
        <location evidence="1">Mitochondrion membrane</location>
        <topology evidence="1">Multi-pass membrane protein</topology>
    </subcellularLocation>
</comment>
<dbReference type="PROSITE" id="PS50920">
    <property type="entry name" value="SOLCAR"/>
    <property type="match status" value="1"/>
</dbReference>
<evidence type="ECO:0000256" key="2">
    <source>
        <dbReference type="ARBA" id="ARBA00006375"/>
    </source>
</evidence>
<gene>
    <name evidence="13" type="ORF">B0J15DRAFT_554768</name>
</gene>
<proteinExistence type="inferred from homology"/>
<evidence type="ECO:0000256" key="7">
    <source>
        <dbReference type="ARBA" id="ARBA00022989"/>
    </source>
</evidence>